<dbReference type="PANTHER" id="PTHR33448:SF3">
    <property type="entry name" value="OS09G0370000 PROTEIN"/>
    <property type="match status" value="1"/>
</dbReference>
<dbReference type="PANTHER" id="PTHR33448">
    <property type="entry name" value="CHLOROPLAST PROTEIN HCF243-RELATED"/>
    <property type="match status" value="1"/>
</dbReference>
<dbReference type="EMBL" id="JABTTQ020001443">
    <property type="protein sequence ID" value="KAK6131139.1"/>
    <property type="molecule type" value="Genomic_DNA"/>
</dbReference>
<sequence length="225" mass="25474">MKAREGKGHITADLLLCFPSRAHLTLLPKAICSPSTPSEPFTRKSSASPLSWPKTKPNSSADISEPNSPKVTCLCRRSKLGQRQLLARTGNLFRCFCSFPTPEITYHDDEDEDDDIEQLNNYPSDKQASRDVFSKWFMILQENNLSKEFIMKTEDINSRGKVIRPYCDQGLDDDAPCVPPPNALLLMRCRSAPARNFLVILQNKLGLFEESKIRFQEAEVGRDDH</sequence>
<dbReference type="Proteomes" id="UP001318860">
    <property type="component" value="Unassembled WGS sequence"/>
</dbReference>
<protein>
    <submittedName>
        <fullName evidence="2">Uncharacterized protein</fullName>
    </submittedName>
</protein>
<proteinExistence type="predicted"/>
<keyword evidence="3" id="KW-1185">Reference proteome</keyword>
<feature type="compositionally biased region" description="Polar residues" evidence="1">
    <location>
        <begin position="34"/>
        <end position="49"/>
    </location>
</feature>
<evidence type="ECO:0000313" key="2">
    <source>
        <dbReference type="EMBL" id="KAK6131139.1"/>
    </source>
</evidence>
<gene>
    <name evidence="2" type="ORF">DH2020_035118</name>
</gene>
<accession>A0ABR0V7E0</accession>
<organism evidence="2 3">
    <name type="scientific">Rehmannia glutinosa</name>
    <name type="common">Chinese foxglove</name>
    <dbReference type="NCBI Taxonomy" id="99300"/>
    <lineage>
        <taxon>Eukaryota</taxon>
        <taxon>Viridiplantae</taxon>
        <taxon>Streptophyta</taxon>
        <taxon>Embryophyta</taxon>
        <taxon>Tracheophyta</taxon>
        <taxon>Spermatophyta</taxon>
        <taxon>Magnoliopsida</taxon>
        <taxon>eudicotyledons</taxon>
        <taxon>Gunneridae</taxon>
        <taxon>Pentapetalae</taxon>
        <taxon>asterids</taxon>
        <taxon>lamiids</taxon>
        <taxon>Lamiales</taxon>
        <taxon>Orobanchaceae</taxon>
        <taxon>Rehmannieae</taxon>
        <taxon>Rehmannia</taxon>
    </lineage>
</organism>
<reference evidence="2 3" key="1">
    <citation type="journal article" date="2021" name="Comput. Struct. Biotechnol. J.">
        <title>De novo genome assembly of the potent medicinal plant Rehmannia glutinosa using nanopore technology.</title>
        <authorList>
            <person name="Ma L."/>
            <person name="Dong C."/>
            <person name="Song C."/>
            <person name="Wang X."/>
            <person name="Zheng X."/>
            <person name="Niu Y."/>
            <person name="Chen S."/>
            <person name="Feng W."/>
        </authorList>
    </citation>
    <scope>NUCLEOTIDE SEQUENCE [LARGE SCALE GENOMIC DNA]</scope>
    <source>
        <strain evidence="2">DH-2019</strain>
    </source>
</reference>
<feature type="compositionally biased region" description="Polar residues" evidence="1">
    <location>
        <begin position="56"/>
        <end position="69"/>
    </location>
</feature>
<name>A0ABR0V7E0_REHGL</name>
<comment type="caution">
    <text evidence="2">The sequence shown here is derived from an EMBL/GenBank/DDBJ whole genome shotgun (WGS) entry which is preliminary data.</text>
</comment>
<evidence type="ECO:0000313" key="3">
    <source>
        <dbReference type="Proteomes" id="UP001318860"/>
    </source>
</evidence>
<evidence type="ECO:0000256" key="1">
    <source>
        <dbReference type="SAM" id="MobiDB-lite"/>
    </source>
</evidence>
<feature type="region of interest" description="Disordered" evidence="1">
    <location>
        <begin position="34"/>
        <end position="69"/>
    </location>
</feature>